<dbReference type="Proteomes" id="UP000298763">
    <property type="component" value="Chromosome"/>
</dbReference>
<keyword evidence="3" id="KW-1185">Reference proteome</keyword>
<evidence type="ECO:0000313" key="4">
    <source>
        <dbReference type="Proteomes" id="UP000584325"/>
    </source>
</evidence>
<dbReference type="AlphaFoldDB" id="A0A4P8HYX6"/>
<dbReference type="Proteomes" id="UP000584325">
    <property type="component" value="Unassembled WGS sequence"/>
</dbReference>
<dbReference type="EMBL" id="CP040017">
    <property type="protein sequence ID" value="QCP13625.1"/>
    <property type="molecule type" value="Genomic_DNA"/>
</dbReference>
<evidence type="ECO:0000313" key="2">
    <source>
        <dbReference type="EMBL" id="QCP13625.1"/>
    </source>
</evidence>
<name>A0A4P8HYX6_9BURK</name>
<dbReference type="EMBL" id="JACHXS010000009">
    <property type="protein sequence ID" value="MBB3223488.1"/>
    <property type="molecule type" value="Genomic_DNA"/>
</dbReference>
<gene>
    <name evidence="2" type="ORF">FCL38_26695</name>
    <name evidence="1" type="ORF">FHS02_004334</name>
</gene>
<dbReference type="RefSeq" id="WP_137316404.1">
    <property type="nucleotide sequence ID" value="NZ_CP040017.1"/>
</dbReference>
<organism evidence="1 4">
    <name type="scientific">Pseudoduganella umbonata</name>
    <dbReference type="NCBI Taxonomy" id="864828"/>
    <lineage>
        <taxon>Bacteria</taxon>
        <taxon>Pseudomonadati</taxon>
        <taxon>Pseudomonadota</taxon>
        <taxon>Betaproteobacteria</taxon>
        <taxon>Burkholderiales</taxon>
        <taxon>Oxalobacteraceae</taxon>
        <taxon>Telluria group</taxon>
        <taxon>Pseudoduganella</taxon>
    </lineage>
</organism>
<proteinExistence type="predicted"/>
<reference evidence="2 3" key="1">
    <citation type="submission" date="2019-05" db="EMBL/GenBank/DDBJ databases">
        <title>Draft Genome Sequences of Six Type Strains of the Genus Massilia.</title>
        <authorList>
            <person name="Miess H."/>
            <person name="Frediansyhah A."/>
            <person name="Gross H."/>
        </authorList>
    </citation>
    <scope>NUCLEOTIDE SEQUENCE [LARGE SCALE GENOMIC DNA]</scope>
    <source>
        <strain evidence="2 3">DSMZ 26121</strain>
    </source>
</reference>
<sequence>METPKYKIVLAAPGLALDEQNTGFRHLVHRFVDGLLGKPEPAKAMAHIAQTRQVAAAADIPPREIACETEAEAIQVCRDMIARGYSAAVHYDTYDFSWSVEVGPAEGD</sequence>
<evidence type="ECO:0000313" key="3">
    <source>
        <dbReference type="Proteomes" id="UP000298763"/>
    </source>
</evidence>
<accession>A0A4P8HYX6</accession>
<reference evidence="1 4" key="2">
    <citation type="submission" date="2020-08" db="EMBL/GenBank/DDBJ databases">
        <title>Genomic Encyclopedia of Type Strains, Phase III (KMG-III): the genomes of soil and plant-associated and newly described type strains.</title>
        <authorList>
            <person name="Whitman W."/>
        </authorList>
    </citation>
    <scope>NUCLEOTIDE SEQUENCE [LARGE SCALE GENOMIC DNA]</scope>
    <source>
        <strain evidence="1 4">CECT 7753</strain>
    </source>
</reference>
<evidence type="ECO:0000313" key="1">
    <source>
        <dbReference type="EMBL" id="MBB3223488.1"/>
    </source>
</evidence>
<dbReference type="OrthoDB" id="8760075at2"/>
<protein>
    <submittedName>
        <fullName evidence="1">Uncharacterized protein</fullName>
    </submittedName>
</protein>